<dbReference type="PaxDb" id="6945-B7Q154"/>
<feature type="non-terminal residue" evidence="2">
    <location>
        <position position="74"/>
    </location>
</feature>
<accession>B7Q154</accession>
<sequence length="74" mass="8169">VSSCFFFFVFIFVFYYRPLCAAVGIPTFTFPNPNACFFACLPYAATGLSPSLLGSCTVSFALGQKFQHARFPAF</sequence>
<evidence type="ECO:0000313" key="3">
    <source>
        <dbReference type="EnsemblMetazoa" id="ISCW009135-PA"/>
    </source>
</evidence>
<reference evidence="2 4" key="1">
    <citation type="submission" date="2008-03" db="EMBL/GenBank/DDBJ databases">
        <title>Annotation of Ixodes scapularis.</title>
        <authorList>
            <consortium name="Ixodes scapularis Genome Project Consortium"/>
            <person name="Caler E."/>
            <person name="Hannick L.I."/>
            <person name="Bidwell S."/>
            <person name="Joardar V."/>
            <person name="Thiagarajan M."/>
            <person name="Amedeo P."/>
            <person name="Galinsky K.J."/>
            <person name="Schobel S."/>
            <person name="Inman J."/>
            <person name="Hostetler J."/>
            <person name="Miller J."/>
            <person name="Hammond M."/>
            <person name="Megy K."/>
            <person name="Lawson D."/>
            <person name="Kodira C."/>
            <person name="Sutton G."/>
            <person name="Meyer J."/>
            <person name="Hill C.A."/>
            <person name="Birren B."/>
            <person name="Nene V."/>
            <person name="Collins F."/>
            <person name="Alarcon-Chaidez F."/>
            <person name="Wikel S."/>
            <person name="Strausberg R."/>
        </authorList>
    </citation>
    <scope>NUCLEOTIDE SEQUENCE [LARGE SCALE GENOMIC DNA]</scope>
    <source>
        <strain evidence="4">Wikel</strain>
        <strain evidence="2">Wikel colony</strain>
    </source>
</reference>
<evidence type="ECO:0000256" key="1">
    <source>
        <dbReference type="SAM" id="SignalP"/>
    </source>
</evidence>
<feature type="chain" id="PRO_5010959821" description="Secreted protein" evidence="1">
    <location>
        <begin position="23"/>
        <end position="74"/>
    </location>
</feature>
<protein>
    <recommendedName>
        <fullName evidence="5">Secreted protein</fullName>
    </recommendedName>
</protein>
<dbReference type="EMBL" id="ABJB010083286">
    <property type="status" value="NOT_ANNOTATED_CDS"/>
    <property type="molecule type" value="Genomic_DNA"/>
</dbReference>
<dbReference type="EnsemblMetazoa" id="ISCW009135-RA">
    <property type="protein sequence ID" value="ISCW009135-PA"/>
    <property type="gene ID" value="ISCW009135"/>
</dbReference>
<keyword evidence="1" id="KW-0732">Signal</keyword>
<name>B7Q154_IXOSC</name>
<evidence type="ECO:0000313" key="4">
    <source>
        <dbReference type="Proteomes" id="UP000001555"/>
    </source>
</evidence>
<organism>
    <name type="scientific">Ixodes scapularis</name>
    <name type="common">Black-legged tick</name>
    <name type="synonym">Deer tick</name>
    <dbReference type="NCBI Taxonomy" id="6945"/>
    <lineage>
        <taxon>Eukaryota</taxon>
        <taxon>Metazoa</taxon>
        <taxon>Ecdysozoa</taxon>
        <taxon>Arthropoda</taxon>
        <taxon>Chelicerata</taxon>
        <taxon>Arachnida</taxon>
        <taxon>Acari</taxon>
        <taxon>Parasitiformes</taxon>
        <taxon>Ixodida</taxon>
        <taxon>Ixodoidea</taxon>
        <taxon>Ixodidae</taxon>
        <taxon>Ixodinae</taxon>
        <taxon>Ixodes</taxon>
    </lineage>
</organism>
<evidence type="ECO:0008006" key="5">
    <source>
        <dbReference type="Google" id="ProtNLM"/>
    </source>
</evidence>
<feature type="signal peptide" evidence="1">
    <location>
        <begin position="1"/>
        <end position="22"/>
    </location>
</feature>
<dbReference type="VEuPathDB" id="VectorBase:ISCW009135"/>
<dbReference type="EMBL" id="DS835887">
    <property type="protein sequence ID" value="EEC12576.1"/>
    <property type="molecule type" value="Genomic_DNA"/>
</dbReference>
<dbReference type="HOGENOM" id="CLU_2694908_0_0_1"/>
<reference evidence="3" key="2">
    <citation type="submission" date="2020-05" db="UniProtKB">
        <authorList>
            <consortium name="EnsemblMetazoa"/>
        </authorList>
    </citation>
    <scope>IDENTIFICATION</scope>
    <source>
        <strain evidence="3">wikel</strain>
    </source>
</reference>
<dbReference type="VEuPathDB" id="VectorBase:ISCI009135"/>
<dbReference type="Proteomes" id="UP000001555">
    <property type="component" value="Unassembled WGS sequence"/>
</dbReference>
<feature type="non-terminal residue" evidence="2">
    <location>
        <position position="1"/>
    </location>
</feature>
<dbReference type="InParanoid" id="B7Q154"/>
<keyword evidence="4" id="KW-1185">Reference proteome</keyword>
<proteinExistence type="predicted"/>
<evidence type="ECO:0000313" key="2">
    <source>
        <dbReference type="EMBL" id="EEC12576.1"/>
    </source>
</evidence>
<dbReference type="AlphaFoldDB" id="B7Q154"/>
<gene>
    <name evidence="2" type="ORF">IscW_ISCW009135</name>
</gene>